<dbReference type="Pfam" id="PF00815">
    <property type="entry name" value="Histidinol_dh"/>
    <property type="match status" value="1"/>
</dbReference>
<evidence type="ECO:0000313" key="3">
    <source>
        <dbReference type="Proteomes" id="UP000288805"/>
    </source>
</evidence>
<comment type="caution">
    <text evidence="2">The sequence shown here is derived from an EMBL/GenBank/DDBJ whole genome shotgun (WGS) entry which is preliminary data.</text>
</comment>
<keyword evidence="1" id="KW-0560">Oxidoreductase</keyword>
<gene>
    <name evidence="2" type="primary">HDH_1</name>
    <name evidence="2" type="ORF">CK203_035709</name>
</gene>
<reference evidence="2 3" key="1">
    <citation type="journal article" date="2018" name="PLoS Genet.">
        <title>Population sequencing reveals clonal diversity and ancestral inbreeding in the grapevine cultivar Chardonnay.</title>
        <authorList>
            <person name="Roach M.J."/>
            <person name="Johnson D.L."/>
            <person name="Bohlmann J."/>
            <person name="van Vuuren H.J."/>
            <person name="Jones S.J."/>
            <person name="Pretorius I.S."/>
            <person name="Schmidt S.A."/>
            <person name="Borneman A.R."/>
        </authorList>
    </citation>
    <scope>NUCLEOTIDE SEQUENCE [LARGE SCALE GENOMIC DNA]</scope>
    <source>
        <strain evidence="3">cv. Chardonnay</strain>
        <tissue evidence="2">Leaf</tissue>
    </source>
</reference>
<sequence length="258" mass="28298">MDMSLSMEKKSSIIHCCSIVEDSFCLSKFDETMPFAACFVLLSPSFQFCSETSPSDLKPRTELTLCYEWMDNKKDRSTHRSISCSMKSYRLSELSQAEVNSLKARPRIDFSSIFNVVHPIVDDVRSRGDAAVKDYTTRFDKVELDRLIENVAELPDPEGVKCKRVARSIASVGLYVPGGTAVLPSTALMLSVVALHRLLGVRLLSLQLPLVKMAASARRYSICAKKAGVTHILKAGGAQAIAAMAWGTTSCPKVIVPS</sequence>
<dbReference type="SUPFAM" id="SSF53720">
    <property type="entry name" value="ALDH-like"/>
    <property type="match status" value="1"/>
</dbReference>
<dbReference type="PANTHER" id="PTHR21256:SF2">
    <property type="entry name" value="HISTIDINE BIOSYNTHESIS TRIFUNCTIONAL PROTEIN"/>
    <property type="match status" value="1"/>
</dbReference>
<dbReference type="InterPro" id="IPR016161">
    <property type="entry name" value="Ald_DH/histidinol_DH"/>
</dbReference>
<dbReference type="AlphaFoldDB" id="A0A438ICK5"/>
<organism evidence="2 3">
    <name type="scientific">Vitis vinifera</name>
    <name type="common">Grape</name>
    <dbReference type="NCBI Taxonomy" id="29760"/>
    <lineage>
        <taxon>Eukaryota</taxon>
        <taxon>Viridiplantae</taxon>
        <taxon>Streptophyta</taxon>
        <taxon>Embryophyta</taxon>
        <taxon>Tracheophyta</taxon>
        <taxon>Spermatophyta</taxon>
        <taxon>Magnoliopsida</taxon>
        <taxon>eudicotyledons</taxon>
        <taxon>Gunneridae</taxon>
        <taxon>Pentapetalae</taxon>
        <taxon>rosids</taxon>
        <taxon>Vitales</taxon>
        <taxon>Vitaceae</taxon>
        <taxon>Viteae</taxon>
        <taxon>Vitis</taxon>
    </lineage>
</organism>
<accession>A0A438ICK5</accession>
<protein>
    <submittedName>
        <fullName evidence="2">Histidinol dehydrogenase, chloroplastic</fullName>
    </submittedName>
</protein>
<dbReference type="PANTHER" id="PTHR21256">
    <property type="entry name" value="HISTIDINOL DEHYDROGENASE HDH"/>
    <property type="match status" value="1"/>
</dbReference>
<dbReference type="Gene3D" id="3.40.50.1980">
    <property type="entry name" value="Nitrogenase molybdenum iron protein domain"/>
    <property type="match status" value="2"/>
</dbReference>
<dbReference type="InterPro" id="IPR012131">
    <property type="entry name" value="Hstdl_DH"/>
</dbReference>
<dbReference type="GO" id="GO:0016616">
    <property type="term" value="F:oxidoreductase activity, acting on the CH-OH group of donors, NAD or NADP as acceptor"/>
    <property type="evidence" value="ECO:0007669"/>
    <property type="project" value="InterPro"/>
</dbReference>
<proteinExistence type="predicted"/>
<name>A0A438ICK5_VITVI</name>
<dbReference type="Proteomes" id="UP000288805">
    <property type="component" value="Unassembled WGS sequence"/>
</dbReference>
<evidence type="ECO:0000256" key="1">
    <source>
        <dbReference type="ARBA" id="ARBA00023002"/>
    </source>
</evidence>
<evidence type="ECO:0000313" key="2">
    <source>
        <dbReference type="EMBL" id="RVW94431.1"/>
    </source>
</evidence>
<dbReference type="GO" id="GO:0051287">
    <property type="term" value="F:NAD binding"/>
    <property type="evidence" value="ECO:0007669"/>
    <property type="project" value="InterPro"/>
</dbReference>
<dbReference type="EMBL" id="QGNW01000121">
    <property type="protein sequence ID" value="RVW94431.1"/>
    <property type="molecule type" value="Genomic_DNA"/>
</dbReference>
<dbReference type="GO" id="GO:0046872">
    <property type="term" value="F:metal ion binding"/>
    <property type="evidence" value="ECO:0007669"/>
    <property type="project" value="InterPro"/>
</dbReference>